<evidence type="ECO:0000313" key="4">
    <source>
        <dbReference type="Proteomes" id="UP000831189"/>
    </source>
</evidence>
<dbReference type="PANTHER" id="PTHR12526">
    <property type="entry name" value="GLYCOSYLTRANSFERASE"/>
    <property type="match status" value="1"/>
</dbReference>
<sequence>MTRKIKILQLQNRYNVNASDLAEQVIQGLPTETYEVTTVFLRGRPRPGEPESRAARSVYFNLSNASTKGLRLRALWMLYKHCRAQGYDAVIAHRFKPINMLMVLNLWLRIRVCIGVLHGLGEYDRAYRRWESRILIGPAWRMVGVSRAVYDDLIRSGAGFGPHNVRQINNAIDISRAERLQHPKQQARQLLGLPQDAFVVGTIGRLVPVKAHIHLIEAFAEIKDRYPKALLAIIGEGRSRQELETFIRARRMEQRVLLLGARDDALQYVRAYDVFVMSSVSEGLPLALLEGMSGCLPVIGSDIDSMRPILEDSGGRIYPVGQPLALAERLREVISLTPRERAEEGLQAYEYLCRAHAIEDFRRQYRSLLEDMLKYGRRRHG</sequence>
<reference evidence="3 4" key="1">
    <citation type="submission" date="2022-04" db="EMBL/GenBank/DDBJ databases">
        <title>Pseudomonas knackmussii B09-2.</title>
        <authorList>
            <person name="Deng Y."/>
        </authorList>
    </citation>
    <scope>NUCLEOTIDE SEQUENCE [LARGE SCALE GENOMIC DNA]</scope>
    <source>
        <strain evidence="3 4">B09-2</strain>
    </source>
</reference>
<organism evidence="3 4">
    <name type="scientific">Pseudomonas knackmussii</name>
    <dbReference type="NCBI Taxonomy" id="65741"/>
    <lineage>
        <taxon>Bacteria</taxon>
        <taxon>Pseudomonadati</taxon>
        <taxon>Pseudomonadota</taxon>
        <taxon>Gammaproteobacteria</taxon>
        <taxon>Pseudomonadales</taxon>
        <taxon>Pseudomonadaceae</taxon>
        <taxon>Pseudomonas</taxon>
    </lineage>
</organism>
<dbReference type="CDD" id="cd03811">
    <property type="entry name" value="GT4_GT28_WabH-like"/>
    <property type="match status" value="1"/>
</dbReference>
<evidence type="ECO:0000259" key="2">
    <source>
        <dbReference type="Pfam" id="PF13439"/>
    </source>
</evidence>
<keyword evidence="4" id="KW-1185">Reference proteome</keyword>
<feature type="domain" description="Glycosyl transferase family 1" evidence="1">
    <location>
        <begin position="185"/>
        <end position="338"/>
    </location>
</feature>
<dbReference type="Proteomes" id="UP000831189">
    <property type="component" value="Chromosome"/>
</dbReference>
<dbReference type="Pfam" id="PF13439">
    <property type="entry name" value="Glyco_transf_4"/>
    <property type="match status" value="1"/>
</dbReference>
<dbReference type="Gene3D" id="3.40.50.2000">
    <property type="entry name" value="Glycogen Phosphorylase B"/>
    <property type="match status" value="2"/>
</dbReference>
<dbReference type="PANTHER" id="PTHR12526:SF637">
    <property type="entry name" value="GLYCOSYLTRANSFERASE EPSF-RELATED"/>
    <property type="match status" value="1"/>
</dbReference>
<proteinExistence type="predicted"/>
<dbReference type="SUPFAM" id="SSF53756">
    <property type="entry name" value="UDP-Glycosyltransferase/glycogen phosphorylase"/>
    <property type="match status" value="1"/>
</dbReference>
<evidence type="ECO:0000259" key="1">
    <source>
        <dbReference type="Pfam" id="PF00534"/>
    </source>
</evidence>
<evidence type="ECO:0000313" key="3">
    <source>
        <dbReference type="EMBL" id="UPQ82360.1"/>
    </source>
</evidence>
<accession>A0ABY4KSM8</accession>
<name>A0ABY4KSM8_9PSED</name>
<gene>
    <name evidence="3" type="ORF">M0M42_18510</name>
</gene>
<dbReference type="InterPro" id="IPR001296">
    <property type="entry name" value="Glyco_trans_1"/>
</dbReference>
<dbReference type="InterPro" id="IPR028098">
    <property type="entry name" value="Glyco_trans_4-like_N"/>
</dbReference>
<dbReference type="Pfam" id="PF00534">
    <property type="entry name" value="Glycos_transf_1"/>
    <property type="match status" value="1"/>
</dbReference>
<protein>
    <submittedName>
        <fullName evidence="3">Glycosyltransferase</fullName>
    </submittedName>
</protein>
<feature type="domain" description="Glycosyltransferase subfamily 4-like N-terminal" evidence="2">
    <location>
        <begin position="23"/>
        <end position="176"/>
    </location>
</feature>
<dbReference type="EMBL" id="CP096208">
    <property type="protein sequence ID" value="UPQ82360.1"/>
    <property type="molecule type" value="Genomic_DNA"/>
</dbReference>